<dbReference type="NCBIfam" id="TIGR01331">
    <property type="entry name" value="bisphos_cysQ"/>
    <property type="match status" value="1"/>
</dbReference>
<evidence type="ECO:0000256" key="1">
    <source>
        <dbReference type="ARBA" id="ARBA00001625"/>
    </source>
</evidence>
<evidence type="ECO:0000256" key="8">
    <source>
        <dbReference type="ARBA" id="ARBA00023136"/>
    </source>
</evidence>
<dbReference type="HOGENOM" id="CLU_044118_3_0_6"/>
<feature type="binding site" evidence="10">
    <location>
        <position position="221"/>
    </location>
    <ligand>
        <name>Mg(2+)</name>
        <dbReference type="ChEBI" id="CHEBI:18420"/>
        <label>1</label>
        <note>catalytic</note>
    </ligand>
</feature>
<feature type="binding site" evidence="9">
    <location>
        <position position="96"/>
    </location>
    <ligand>
        <name>Mg(2+)</name>
        <dbReference type="ChEBI" id="CHEBI:18420"/>
        <label>2</label>
    </ligand>
</feature>
<dbReference type="EC" id="3.1.3.7" evidence="9"/>
<keyword evidence="6 9" id="KW-0378">Hydrolase</keyword>
<feature type="binding site" evidence="9">
    <location>
        <position position="221"/>
    </location>
    <ligand>
        <name>Mg(2+)</name>
        <dbReference type="ChEBI" id="CHEBI:18420"/>
        <label>2</label>
    </ligand>
</feature>
<keyword evidence="8 9" id="KW-0472">Membrane</keyword>
<dbReference type="FunFam" id="3.40.190.80:FF:000005">
    <property type="entry name" value="3'(2'),5'-bisphosphate nucleotidase CysQ"/>
    <property type="match status" value="1"/>
</dbReference>
<dbReference type="GO" id="GO:0008441">
    <property type="term" value="F:3'(2'),5'-bisphosphate nucleotidase activity"/>
    <property type="evidence" value="ECO:0007669"/>
    <property type="project" value="UniProtKB-UniRule"/>
</dbReference>
<comment type="cofactor">
    <cofactor evidence="9 10">
        <name>Mg(2+)</name>
        <dbReference type="ChEBI" id="CHEBI:18420"/>
    </cofactor>
</comment>
<dbReference type="PANTHER" id="PTHR43028">
    <property type="entry name" value="3'(2'),5'-BISPHOSPHATE NUCLEOTIDASE 1"/>
    <property type="match status" value="1"/>
</dbReference>
<dbReference type="GO" id="GO:0000287">
    <property type="term" value="F:magnesium ion binding"/>
    <property type="evidence" value="ECO:0007669"/>
    <property type="project" value="UniProtKB-UniRule"/>
</dbReference>
<dbReference type="InterPro" id="IPR050725">
    <property type="entry name" value="CysQ/Inositol_MonoPase"/>
</dbReference>
<feature type="binding site" evidence="9">
    <location>
        <position position="76"/>
    </location>
    <ligand>
        <name>Mg(2+)</name>
        <dbReference type="ChEBI" id="CHEBI:18420"/>
        <label>1</label>
    </ligand>
</feature>
<dbReference type="KEGG" id="tgr:Tgr7_2932"/>
<dbReference type="RefSeq" id="WP_012639468.1">
    <property type="nucleotide sequence ID" value="NC_011901.1"/>
</dbReference>
<feature type="binding site" evidence="10">
    <location>
        <position position="96"/>
    </location>
    <ligand>
        <name>Mg(2+)</name>
        <dbReference type="ChEBI" id="CHEBI:18420"/>
        <label>1</label>
        <note>catalytic</note>
    </ligand>
</feature>
<dbReference type="AlphaFoldDB" id="B8GP85"/>
<accession>B8GP85</accession>
<comment type="function">
    <text evidence="9">Converts adenosine-3',5'-bisphosphate (PAP) to AMP.</text>
</comment>
<dbReference type="InterPro" id="IPR020583">
    <property type="entry name" value="Inositol_monoP_metal-BS"/>
</dbReference>
<feature type="binding site" evidence="9">
    <location>
        <position position="76"/>
    </location>
    <ligand>
        <name>substrate</name>
    </ligand>
</feature>
<dbReference type="PROSITE" id="PS00629">
    <property type="entry name" value="IMP_1"/>
    <property type="match status" value="1"/>
</dbReference>
<keyword evidence="5 9" id="KW-0479">Metal-binding</keyword>
<keyword evidence="3 9" id="KW-1003">Cell membrane</keyword>
<dbReference type="EMBL" id="CP001339">
    <property type="protein sequence ID" value="ACL74005.1"/>
    <property type="molecule type" value="Genomic_DNA"/>
</dbReference>
<dbReference type="GO" id="GO:0005886">
    <property type="term" value="C:plasma membrane"/>
    <property type="evidence" value="ECO:0007669"/>
    <property type="project" value="UniProtKB-SubCell"/>
</dbReference>
<feature type="binding site" evidence="9">
    <location>
        <position position="98"/>
    </location>
    <ligand>
        <name>Mg(2+)</name>
        <dbReference type="ChEBI" id="CHEBI:18420"/>
        <label>1</label>
    </ligand>
</feature>
<evidence type="ECO:0000256" key="3">
    <source>
        <dbReference type="ARBA" id="ARBA00022475"/>
    </source>
</evidence>
<feature type="binding site" evidence="9">
    <location>
        <position position="99"/>
    </location>
    <ligand>
        <name>Mg(2+)</name>
        <dbReference type="ChEBI" id="CHEBI:18420"/>
        <label>2</label>
    </ligand>
</feature>
<evidence type="ECO:0000313" key="11">
    <source>
        <dbReference type="EMBL" id="ACL74005.1"/>
    </source>
</evidence>
<feature type="binding site" evidence="10">
    <location>
        <position position="76"/>
    </location>
    <ligand>
        <name>Mg(2+)</name>
        <dbReference type="ChEBI" id="CHEBI:18420"/>
        <label>1</label>
        <note>catalytic</note>
    </ligand>
</feature>
<feature type="binding site" evidence="9">
    <location>
        <begin position="98"/>
        <end position="101"/>
    </location>
    <ligand>
        <name>substrate</name>
    </ligand>
</feature>
<comment type="subcellular location">
    <subcellularLocation>
        <location evidence="9">Cell inner membrane</location>
        <topology evidence="9">Peripheral membrane protein</topology>
        <orientation evidence="9">Cytoplasmic side</orientation>
    </subcellularLocation>
</comment>
<evidence type="ECO:0000256" key="9">
    <source>
        <dbReference type="HAMAP-Rule" id="MF_02095"/>
    </source>
</evidence>
<dbReference type="CDD" id="cd01638">
    <property type="entry name" value="CysQ"/>
    <property type="match status" value="1"/>
</dbReference>
<sequence length="276" mass="30262">MKPDDLPEGLTLEHLRNNACLIARQAGESILAIYEQGFEVLEKDDRSPLTEADMAAHRLIVSALKELTPGLPVLSEESEQIPYAVRAGWRTYWLVDPLDGTREFVKRNGEFTVNIALIHEHEPVLGVVHAPVLGVCYRAARGLGAQRIAAEGEPEALHISRRRTRPVVAGSRSHGTERMADFLAGLGEHEYLSMGSSLKFCLVAEGRADIYPRLGPTSEWDTAAAQCIVTEAGGQVLDLQGHPLSCNTGESLLNPEFIVVGDERWLERLGIVRGEV</sequence>
<dbReference type="InterPro" id="IPR006240">
    <property type="entry name" value="CysQ"/>
</dbReference>
<evidence type="ECO:0000313" key="12">
    <source>
        <dbReference type="Proteomes" id="UP000002383"/>
    </source>
</evidence>
<dbReference type="eggNOG" id="COG1218">
    <property type="taxonomic scope" value="Bacteria"/>
</dbReference>
<dbReference type="GO" id="GO:0000103">
    <property type="term" value="P:sulfate assimilation"/>
    <property type="evidence" value="ECO:0007669"/>
    <property type="project" value="TreeGrafter"/>
</dbReference>
<keyword evidence="7 9" id="KW-0460">Magnesium</keyword>
<evidence type="ECO:0000256" key="4">
    <source>
        <dbReference type="ARBA" id="ARBA00022519"/>
    </source>
</evidence>
<evidence type="ECO:0000256" key="2">
    <source>
        <dbReference type="ARBA" id="ARBA00005289"/>
    </source>
</evidence>
<dbReference type="PRINTS" id="PR00377">
    <property type="entry name" value="IMPHPHTASES"/>
</dbReference>
<dbReference type="InterPro" id="IPR020550">
    <property type="entry name" value="Inositol_monophosphatase_CS"/>
</dbReference>
<dbReference type="GO" id="GO:0050427">
    <property type="term" value="P:3'-phosphoadenosine 5'-phosphosulfate metabolic process"/>
    <property type="evidence" value="ECO:0007669"/>
    <property type="project" value="TreeGrafter"/>
</dbReference>
<organism evidence="11 12">
    <name type="scientific">Thioalkalivibrio sulfidiphilus (strain HL-EbGR7)</name>
    <dbReference type="NCBI Taxonomy" id="396588"/>
    <lineage>
        <taxon>Bacteria</taxon>
        <taxon>Pseudomonadati</taxon>
        <taxon>Pseudomonadota</taxon>
        <taxon>Gammaproteobacteria</taxon>
        <taxon>Chromatiales</taxon>
        <taxon>Ectothiorhodospiraceae</taxon>
        <taxon>Thioalkalivibrio</taxon>
    </lineage>
</organism>
<evidence type="ECO:0000256" key="5">
    <source>
        <dbReference type="ARBA" id="ARBA00022723"/>
    </source>
</evidence>
<protein>
    <recommendedName>
        <fullName evidence="9">3'(2'),5'-bisphosphate nucleotidase CysQ</fullName>
        <ecNumber evidence="9">3.1.3.7</ecNumber>
    </recommendedName>
    <alternativeName>
        <fullName evidence="9">3'(2'),5-bisphosphonucleoside 3'(2')-phosphohydrolase</fullName>
    </alternativeName>
    <alternativeName>
        <fullName evidence="9">3'-phosphoadenosine 5'-phosphate phosphatase</fullName>
        <shortName evidence="9">PAP phosphatase</shortName>
    </alternativeName>
</protein>
<feature type="binding site" evidence="9">
    <location>
        <position position="221"/>
    </location>
    <ligand>
        <name>substrate</name>
    </ligand>
</feature>
<comment type="catalytic activity">
    <reaction evidence="1 9">
        <text>adenosine 3',5'-bisphosphate + H2O = AMP + phosphate</text>
        <dbReference type="Rhea" id="RHEA:10040"/>
        <dbReference type="ChEBI" id="CHEBI:15377"/>
        <dbReference type="ChEBI" id="CHEBI:43474"/>
        <dbReference type="ChEBI" id="CHEBI:58343"/>
        <dbReference type="ChEBI" id="CHEBI:456215"/>
        <dbReference type="EC" id="3.1.3.7"/>
    </reaction>
</comment>
<evidence type="ECO:0000256" key="7">
    <source>
        <dbReference type="ARBA" id="ARBA00022842"/>
    </source>
</evidence>
<dbReference type="Proteomes" id="UP000002383">
    <property type="component" value="Chromosome"/>
</dbReference>
<dbReference type="GO" id="GO:0046854">
    <property type="term" value="P:phosphatidylinositol phosphate biosynthetic process"/>
    <property type="evidence" value="ECO:0007669"/>
    <property type="project" value="InterPro"/>
</dbReference>
<dbReference type="Gene3D" id="3.40.190.80">
    <property type="match status" value="1"/>
</dbReference>
<reference evidence="11 12" key="1">
    <citation type="journal article" date="2011" name="Stand. Genomic Sci.">
        <title>Complete genome sequence of 'Thioalkalivibrio sulfidophilus' HL-EbGr7.</title>
        <authorList>
            <person name="Muyzer G."/>
            <person name="Sorokin D.Y."/>
            <person name="Mavromatis K."/>
            <person name="Lapidus A."/>
            <person name="Clum A."/>
            <person name="Ivanova N."/>
            <person name="Pati A."/>
            <person name="d'Haeseleer P."/>
            <person name="Woyke T."/>
            <person name="Kyrpides N.C."/>
        </authorList>
    </citation>
    <scope>NUCLEOTIDE SEQUENCE [LARGE SCALE GENOMIC DNA]</scope>
    <source>
        <strain evidence="11 12">HL-EbGR7</strain>
    </source>
</reference>
<feature type="binding site" evidence="10">
    <location>
        <position position="99"/>
    </location>
    <ligand>
        <name>Mg(2+)</name>
        <dbReference type="ChEBI" id="CHEBI:18420"/>
        <label>1</label>
        <note>catalytic</note>
    </ligand>
</feature>
<dbReference type="PROSITE" id="PS00630">
    <property type="entry name" value="IMP_2"/>
    <property type="match status" value="1"/>
</dbReference>
<gene>
    <name evidence="9" type="primary">cysQ</name>
    <name evidence="11" type="ordered locus">Tgr7_2932</name>
</gene>
<evidence type="ECO:0000256" key="6">
    <source>
        <dbReference type="ARBA" id="ARBA00022801"/>
    </source>
</evidence>
<name>B8GP85_THISH</name>
<proteinExistence type="inferred from homology"/>
<dbReference type="STRING" id="396588.Tgr7_2932"/>
<dbReference type="InterPro" id="IPR000760">
    <property type="entry name" value="Inositol_monophosphatase-like"/>
</dbReference>
<keyword evidence="12" id="KW-1185">Reference proteome</keyword>
<keyword evidence="4 9" id="KW-0997">Cell inner membrane</keyword>
<comment type="similarity">
    <text evidence="2 9">Belongs to the inositol monophosphatase superfamily. CysQ family.</text>
</comment>
<dbReference type="PANTHER" id="PTHR43028:SF5">
    <property type="entry name" value="3'(2'),5'-BISPHOSPHATE NUCLEOTIDASE 1"/>
    <property type="match status" value="1"/>
</dbReference>
<evidence type="ECO:0000256" key="10">
    <source>
        <dbReference type="PIRSR" id="PIRSR600760-2"/>
    </source>
</evidence>
<dbReference type="Pfam" id="PF00459">
    <property type="entry name" value="Inositol_P"/>
    <property type="match status" value="1"/>
</dbReference>
<feature type="binding site" evidence="9">
    <location>
        <position position="96"/>
    </location>
    <ligand>
        <name>Mg(2+)</name>
        <dbReference type="ChEBI" id="CHEBI:18420"/>
        <label>1</label>
    </ligand>
</feature>
<dbReference type="FunFam" id="3.30.540.10:FF:000007">
    <property type="entry name" value="3'(2'),5'-bisphosphate nucleotidase CysQ"/>
    <property type="match status" value="1"/>
</dbReference>
<dbReference type="Gene3D" id="3.30.540.10">
    <property type="entry name" value="Fructose-1,6-Bisphosphatase, subunit A, domain 1"/>
    <property type="match status" value="1"/>
</dbReference>
<feature type="binding site" evidence="10">
    <location>
        <position position="98"/>
    </location>
    <ligand>
        <name>Mg(2+)</name>
        <dbReference type="ChEBI" id="CHEBI:18420"/>
        <label>1</label>
        <note>catalytic</note>
    </ligand>
</feature>
<dbReference type="SUPFAM" id="SSF56655">
    <property type="entry name" value="Carbohydrate phosphatase"/>
    <property type="match status" value="1"/>
</dbReference>
<dbReference type="HAMAP" id="MF_02095">
    <property type="entry name" value="CysQ"/>
    <property type="match status" value="1"/>
</dbReference>